<keyword evidence="2" id="KW-1185">Reference proteome</keyword>
<sequence>MGLGKNYEEWEGKREKGLSELFKGVGYWQEISFHKKGKEGLSEEGIEGVESDVYSEERLLGKMVGNDGRKVVRVGLNPYFVELSSNEGEKCEKDSVETSAQRDKQILVAKEILVEKVQGMSLDRSLEDDDQENNWRRKK</sequence>
<evidence type="ECO:0000313" key="2">
    <source>
        <dbReference type="Proteomes" id="UP001358586"/>
    </source>
</evidence>
<gene>
    <name evidence="1" type="ORF">PVK06_035003</name>
</gene>
<evidence type="ECO:0000313" key="1">
    <source>
        <dbReference type="EMBL" id="KAK5793843.1"/>
    </source>
</evidence>
<organism evidence="1 2">
    <name type="scientific">Gossypium arboreum</name>
    <name type="common">Tree cotton</name>
    <name type="synonym">Gossypium nanking</name>
    <dbReference type="NCBI Taxonomy" id="29729"/>
    <lineage>
        <taxon>Eukaryota</taxon>
        <taxon>Viridiplantae</taxon>
        <taxon>Streptophyta</taxon>
        <taxon>Embryophyta</taxon>
        <taxon>Tracheophyta</taxon>
        <taxon>Spermatophyta</taxon>
        <taxon>Magnoliopsida</taxon>
        <taxon>eudicotyledons</taxon>
        <taxon>Gunneridae</taxon>
        <taxon>Pentapetalae</taxon>
        <taxon>rosids</taxon>
        <taxon>malvids</taxon>
        <taxon>Malvales</taxon>
        <taxon>Malvaceae</taxon>
        <taxon>Malvoideae</taxon>
        <taxon>Gossypium</taxon>
    </lineage>
</organism>
<dbReference type="EMBL" id="JARKNE010000010">
    <property type="protein sequence ID" value="KAK5793843.1"/>
    <property type="molecule type" value="Genomic_DNA"/>
</dbReference>
<reference evidence="1 2" key="1">
    <citation type="submission" date="2023-03" db="EMBL/GenBank/DDBJ databases">
        <title>WGS of Gossypium arboreum.</title>
        <authorList>
            <person name="Yu D."/>
        </authorList>
    </citation>
    <scope>NUCLEOTIDE SEQUENCE [LARGE SCALE GENOMIC DNA]</scope>
    <source>
        <tissue evidence="1">Leaf</tissue>
    </source>
</reference>
<comment type="caution">
    <text evidence="1">The sequence shown here is derived from an EMBL/GenBank/DDBJ whole genome shotgun (WGS) entry which is preliminary data.</text>
</comment>
<name>A0ABR0NFR0_GOSAR</name>
<dbReference type="Proteomes" id="UP001358586">
    <property type="component" value="Chromosome 10"/>
</dbReference>
<protein>
    <submittedName>
        <fullName evidence="1">Uncharacterized protein</fullName>
    </submittedName>
</protein>
<accession>A0ABR0NFR0</accession>
<proteinExistence type="predicted"/>